<dbReference type="eggNOG" id="ENOG502QT5Q">
    <property type="taxonomic scope" value="Eukaryota"/>
</dbReference>
<feature type="region of interest" description="Disordered" evidence="1">
    <location>
        <begin position="1"/>
        <end position="45"/>
    </location>
</feature>
<organism evidence="2 3">
    <name type="scientific">Arthroderma benhamiae (strain ATCC MYA-4681 / CBS 112371)</name>
    <name type="common">Trichophyton mentagrophytes</name>
    <dbReference type="NCBI Taxonomy" id="663331"/>
    <lineage>
        <taxon>Eukaryota</taxon>
        <taxon>Fungi</taxon>
        <taxon>Dikarya</taxon>
        <taxon>Ascomycota</taxon>
        <taxon>Pezizomycotina</taxon>
        <taxon>Eurotiomycetes</taxon>
        <taxon>Eurotiomycetidae</taxon>
        <taxon>Onygenales</taxon>
        <taxon>Arthrodermataceae</taxon>
        <taxon>Trichophyton</taxon>
    </lineage>
</organism>
<dbReference type="HOGENOM" id="CLU_1019319_0_0_1"/>
<evidence type="ECO:0008006" key="4">
    <source>
        <dbReference type="Google" id="ProtNLM"/>
    </source>
</evidence>
<proteinExistence type="predicted"/>
<dbReference type="EMBL" id="ABSU01000031">
    <property type="protein sequence ID" value="EFE30259.1"/>
    <property type="molecule type" value="Genomic_DNA"/>
</dbReference>
<dbReference type="RefSeq" id="XP_003010899.1">
    <property type="nucleotide sequence ID" value="XM_003010853.1"/>
</dbReference>
<feature type="region of interest" description="Disordered" evidence="1">
    <location>
        <begin position="182"/>
        <end position="202"/>
    </location>
</feature>
<dbReference type="Proteomes" id="UP000008866">
    <property type="component" value="Unassembled WGS sequence"/>
</dbReference>
<sequence>MAPYTKVQEAKNSSGQAAGPPGPPPTVVPPPPANLPPGAVQQKPEAAVVPAIVVRDWTDEDNAQLKGLKEDNISWRKIAETMNWPVHELKERWRAIKPEPPKKPQPEPEKVKQDSVQKRVVFTESGDEKKGKEAPKVVYADESLSTEEAVLLSKLADKYDKEMWLRICSKFFDKTGKRLDPDEARRHIRPSQRPTPASNGPPYKHMFAPWSTQPTLPLKVQLSGGKKKPKKVWACGCFMTKQRSFLWFDSGTFFFDEDKDEEDPLSSFAAVVI</sequence>
<evidence type="ECO:0000313" key="2">
    <source>
        <dbReference type="EMBL" id="EFE30259.1"/>
    </source>
</evidence>
<evidence type="ECO:0000256" key="1">
    <source>
        <dbReference type="SAM" id="MobiDB-lite"/>
    </source>
</evidence>
<keyword evidence="3" id="KW-1185">Reference proteome</keyword>
<evidence type="ECO:0000313" key="3">
    <source>
        <dbReference type="Proteomes" id="UP000008866"/>
    </source>
</evidence>
<name>D4B2W3_ARTBC</name>
<accession>D4B2W3</accession>
<dbReference type="GeneID" id="9525015"/>
<dbReference type="AlphaFoldDB" id="D4B2W3"/>
<feature type="region of interest" description="Disordered" evidence="1">
    <location>
        <begin position="97"/>
        <end position="134"/>
    </location>
</feature>
<feature type="compositionally biased region" description="Basic and acidic residues" evidence="1">
    <location>
        <begin position="97"/>
        <end position="117"/>
    </location>
</feature>
<reference evidence="3" key="1">
    <citation type="journal article" date="2011" name="Genome Biol.">
        <title>Comparative and functional genomics provide insights into the pathogenicity of dermatophytic fungi.</title>
        <authorList>
            <person name="Burmester A."/>
            <person name="Shelest E."/>
            <person name="Gloeckner G."/>
            <person name="Heddergott C."/>
            <person name="Schindler S."/>
            <person name="Staib P."/>
            <person name="Heidel A."/>
            <person name="Felder M."/>
            <person name="Petzold A."/>
            <person name="Szafranski K."/>
            <person name="Feuermann M."/>
            <person name="Pedruzzi I."/>
            <person name="Priebe S."/>
            <person name="Groth M."/>
            <person name="Winkler R."/>
            <person name="Li W."/>
            <person name="Kniemeyer O."/>
            <person name="Schroeckh V."/>
            <person name="Hertweck C."/>
            <person name="Hube B."/>
            <person name="White T.C."/>
            <person name="Platzer M."/>
            <person name="Guthke R."/>
            <person name="Heitman J."/>
            <person name="Woestemeyer J."/>
            <person name="Zipfel P.F."/>
            <person name="Monod M."/>
            <person name="Brakhage A.A."/>
        </authorList>
    </citation>
    <scope>NUCLEOTIDE SEQUENCE [LARGE SCALE GENOMIC DNA]</scope>
    <source>
        <strain evidence="3">ATCC MYA-4681 / CBS 112371</strain>
    </source>
</reference>
<comment type="caution">
    <text evidence="2">The sequence shown here is derived from an EMBL/GenBank/DDBJ whole genome shotgun (WGS) entry which is preliminary data.</text>
</comment>
<protein>
    <recommendedName>
        <fullName evidence="4">Myb-like domain-containing protein</fullName>
    </recommendedName>
</protein>
<dbReference type="KEGG" id="abe:ARB_02796"/>
<gene>
    <name evidence="2" type="ORF">ARB_02796</name>
</gene>
<dbReference type="OMA" id="KEMWLRI"/>
<feature type="compositionally biased region" description="Pro residues" evidence="1">
    <location>
        <begin position="20"/>
        <end position="35"/>
    </location>
</feature>